<proteinExistence type="predicted"/>
<dbReference type="AlphaFoldDB" id="A0A174B716"/>
<dbReference type="EMBL" id="CYZO01000014">
    <property type="protein sequence ID" value="CUN96851.1"/>
    <property type="molecule type" value="Genomic_DNA"/>
</dbReference>
<reference evidence="1 2" key="1">
    <citation type="submission" date="2015-09" db="EMBL/GenBank/DDBJ databases">
        <authorList>
            <consortium name="Pathogen Informatics"/>
        </authorList>
    </citation>
    <scope>NUCLEOTIDE SEQUENCE [LARGE SCALE GENOMIC DNA]</scope>
    <source>
        <strain evidence="1 2">2789STDY5834841</strain>
    </source>
</reference>
<protein>
    <submittedName>
        <fullName evidence="1">Phage portal protein, putative, A118 family</fullName>
    </submittedName>
</protein>
<accession>A0A174B716</accession>
<sequence length="450" mass="51218">MFEGLKRFWKGFMRMFGYTTLKQIVGKDITLSDNMINAINQWKQMLNGQADWITDSIVSLGIEEGICREFADCVLVEMETNLSNERLDKIYQKNISSLNENLQEGLALGSFVLKPLGEATAEFISADKIIPISFGDDGKPNDIAFLTVKKVGDTNYFTRFERHYFINGNLTIENKCFHSQTASDIGLPCSLEAVEEWLNINPGPVTYPGMNRMDFGYYRNPIKNKVDGSACGVSVYDSATDLIKKADIQGARLDWEYESGERAIHVDGKALKQDKSTGRFGMARLNKRLYRGLNLEAGKDQELLKEYSPEMRDEAFKRGLEEYKREIEFSVGLAYGDLSDVQEVAKTATEIKVSKNRKYNRVTAIQNNLYDCLEDFAAGLAFYNSMLNSGYEFSCKFNDSILTDEETERKQDMADVAAGFMHHWEYRMKWYGEDEETAKANVPAQNQVME</sequence>
<gene>
    <name evidence="1" type="ORF">ERS852456_01271</name>
</gene>
<organism evidence="1 2">
    <name type="scientific">[Ruminococcus] torques</name>
    <dbReference type="NCBI Taxonomy" id="33039"/>
    <lineage>
        <taxon>Bacteria</taxon>
        <taxon>Bacillati</taxon>
        <taxon>Bacillota</taxon>
        <taxon>Clostridia</taxon>
        <taxon>Lachnospirales</taxon>
        <taxon>Lachnospiraceae</taxon>
        <taxon>Mediterraneibacter</taxon>
    </lineage>
</organism>
<name>A0A174B716_9FIRM</name>
<dbReference type="RefSeq" id="WP_055158838.1">
    <property type="nucleotide sequence ID" value="NZ_CYZO01000014.1"/>
</dbReference>
<dbReference type="Proteomes" id="UP000095787">
    <property type="component" value="Unassembled WGS sequence"/>
</dbReference>
<evidence type="ECO:0000313" key="1">
    <source>
        <dbReference type="EMBL" id="CUN96851.1"/>
    </source>
</evidence>
<evidence type="ECO:0000313" key="2">
    <source>
        <dbReference type="Proteomes" id="UP000095787"/>
    </source>
</evidence>